<reference evidence="2" key="2">
    <citation type="submission" date="2020-09" db="EMBL/GenBank/DDBJ databases">
        <authorList>
            <person name="Kikuchi T."/>
        </authorList>
    </citation>
    <scope>NUCLEOTIDE SEQUENCE</scope>
    <source>
        <strain evidence="2">Ka4C1</strain>
    </source>
</reference>
<evidence type="ECO:0000313" key="2">
    <source>
        <dbReference type="EMBL" id="CAD5235298.1"/>
    </source>
</evidence>
<name>A0A1I7RJZ3_BURXY</name>
<dbReference type="WBParaSite" id="BXY_0102500.1">
    <property type="protein sequence ID" value="BXY_0102500.1"/>
    <property type="gene ID" value="BXY_0102500"/>
</dbReference>
<sequence length="175" mass="20309">MASMHPFGNALHSRHIRSAYQRRQEAKKDTQTNVLQRSRSSQARLENMNQHKEHEQHEHHHHQHHHKENIERHPLSTLEHLKRLKVHEKPIFALSLEHERLALGQLTLPTSPRREHRHWLSAPELGVDSSQRAVVQSPPPTPGWKLEFGSFDFRSTGIRNGFVDAMQTFANAPTA</sequence>
<accession>A0A1I7RJZ3</accession>
<dbReference type="EMBL" id="CAJFCV020000006">
    <property type="protein sequence ID" value="CAG9131621.1"/>
    <property type="molecule type" value="Genomic_DNA"/>
</dbReference>
<dbReference type="Proteomes" id="UP000659654">
    <property type="component" value="Unassembled WGS sequence"/>
</dbReference>
<dbReference type="Proteomes" id="UP000095284">
    <property type="component" value="Unplaced"/>
</dbReference>
<dbReference type="EMBL" id="CAJFDI010000006">
    <property type="protein sequence ID" value="CAD5235298.1"/>
    <property type="molecule type" value="Genomic_DNA"/>
</dbReference>
<proteinExistence type="predicted"/>
<evidence type="ECO:0000313" key="3">
    <source>
        <dbReference type="Proteomes" id="UP000095284"/>
    </source>
</evidence>
<keyword evidence="4" id="KW-1185">Reference proteome</keyword>
<dbReference type="AlphaFoldDB" id="A0A1I7RJZ3"/>
<organism evidence="3 5">
    <name type="scientific">Bursaphelenchus xylophilus</name>
    <name type="common">Pinewood nematode worm</name>
    <name type="synonym">Aphelenchoides xylophilus</name>
    <dbReference type="NCBI Taxonomy" id="6326"/>
    <lineage>
        <taxon>Eukaryota</taxon>
        <taxon>Metazoa</taxon>
        <taxon>Ecdysozoa</taxon>
        <taxon>Nematoda</taxon>
        <taxon>Chromadorea</taxon>
        <taxon>Rhabditida</taxon>
        <taxon>Tylenchina</taxon>
        <taxon>Tylenchomorpha</taxon>
        <taxon>Aphelenchoidea</taxon>
        <taxon>Aphelenchoididae</taxon>
        <taxon>Bursaphelenchus</taxon>
    </lineage>
</organism>
<dbReference type="OrthoDB" id="10459251at2759"/>
<feature type="compositionally biased region" description="Polar residues" evidence="1">
    <location>
        <begin position="31"/>
        <end position="48"/>
    </location>
</feature>
<feature type="region of interest" description="Disordered" evidence="1">
    <location>
        <begin position="20"/>
        <end position="71"/>
    </location>
</feature>
<reference evidence="5" key="1">
    <citation type="submission" date="2016-11" db="UniProtKB">
        <authorList>
            <consortium name="WormBaseParasite"/>
        </authorList>
    </citation>
    <scope>IDENTIFICATION</scope>
</reference>
<protein>
    <submittedName>
        <fullName evidence="2">(pine wood nematode) hypothetical protein</fullName>
    </submittedName>
</protein>
<feature type="compositionally biased region" description="Basic and acidic residues" evidence="1">
    <location>
        <begin position="49"/>
        <end position="58"/>
    </location>
</feature>
<dbReference type="Proteomes" id="UP000582659">
    <property type="component" value="Unassembled WGS sequence"/>
</dbReference>
<evidence type="ECO:0000313" key="5">
    <source>
        <dbReference type="WBParaSite" id="BXY_0102500.1"/>
    </source>
</evidence>
<gene>
    <name evidence="2" type="ORF">BXYJ_LOCUS15389</name>
</gene>
<evidence type="ECO:0000313" key="4">
    <source>
        <dbReference type="Proteomes" id="UP000659654"/>
    </source>
</evidence>
<evidence type="ECO:0000256" key="1">
    <source>
        <dbReference type="SAM" id="MobiDB-lite"/>
    </source>
</evidence>